<evidence type="ECO:0000256" key="1">
    <source>
        <dbReference type="SAM" id="MobiDB-lite"/>
    </source>
</evidence>
<dbReference type="EMBL" id="JAENGP010000024">
    <property type="protein sequence ID" value="MBK1782540.1"/>
    <property type="molecule type" value="Genomic_DNA"/>
</dbReference>
<sequence length="159" mass="17931">MMINVYEQILSGIDSRISMAAKLRALYPVIERNIAAGLSYQIILEDLKEAGLIINYELFRKTLFRIRKKNKTAKSIINQASKTENAVMSLTTPTLAPTTTLAPASNTDDTKQPERQPISSVNTPSKRIESPADLRAIRDMEVDLNALKEEWKAQNRQKK</sequence>
<organism evidence="2 3">
    <name type="scientific">Advenella mandrilli</name>
    <dbReference type="NCBI Taxonomy" id="2800330"/>
    <lineage>
        <taxon>Bacteria</taxon>
        <taxon>Pseudomonadati</taxon>
        <taxon>Pseudomonadota</taxon>
        <taxon>Betaproteobacteria</taxon>
        <taxon>Burkholderiales</taxon>
        <taxon>Alcaligenaceae</taxon>
    </lineage>
</organism>
<comment type="caution">
    <text evidence="2">The sequence shown here is derived from an EMBL/GenBank/DDBJ whole genome shotgun (WGS) entry which is preliminary data.</text>
</comment>
<gene>
    <name evidence="2" type="ORF">JHL22_15110</name>
</gene>
<evidence type="ECO:0000313" key="3">
    <source>
        <dbReference type="Proteomes" id="UP000635316"/>
    </source>
</evidence>
<keyword evidence="3" id="KW-1185">Reference proteome</keyword>
<reference evidence="2 3" key="1">
    <citation type="submission" date="2020-12" db="EMBL/GenBank/DDBJ databases">
        <authorList>
            <person name="Lu T."/>
            <person name="Wang Q."/>
            <person name="Han X."/>
        </authorList>
    </citation>
    <scope>NUCLEOTIDE SEQUENCE [LARGE SCALE GENOMIC DNA]</scope>
    <source>
        <strain evidence="2 3">WQ 585</strain>
    </source>
</reference>
<feature type="compositionally biased region" description="Low complexity" evidence="1">
    <location>
        <begin position="92"/>
        <end position="104"/>
    </location>
</feature>
<accession>A0ABS1EHN2</accession>
<dbReference type="RefSeq" id="WP_200239301.1">
    <property type="nucleotide sequence ID" value="NZ_JAENGP010000024.1"/>
</dbReference>
<protein>
    <submittedName>
        <fullName evidence="2">Uncharacterized protein</fullName>
    </submittedName>
</protein>
<feature type="region of interest" description="Disordered" evidence="1">
    <location>
        <begin position="92"/>
        <end position="133"/>
    </location>
</feature>
<dbReference type="Proteomes" id="UP000635316">
    <property type="component" value="Unassembled WGS sequence"/>
</dbReference>
<evidence type="ECO:0000313" key="2">
    <source>
        <dbReference type="EMBL" id="MBK1782540.1"/>
    </source>
</evidence>
<name>A0ABS1EHN2_9BURK</name>
<proteinExistence type="predicted"/>